<name>A0ABU1A1M1_9FLAO</name>
<keyword evidence="2" id="KW-1185">Reference proteome</keyword>
<dbReference type="Pfam" id="PF14054">
    <property type="entry name" value="DUF4249"/>
    <property type="match status" value="1"/>
</dbReference>
<proteinExistence type="predicted"/>
<evidence type="ECO:0000313" key="1">
    <source>
        <dbReference type="EMBL" id="MDQ7917603.1"/>
    </source>
</evidence>
<dbReference type="InterPro" id="IPR025345">
    <property type="entry name" value="DUF4249"/>
</dbReference>
<organism evidence="1 2">
    <name type="scientific">Mesonia profundi</name>
    <dbReference type="NCBI Taxonomy" id="3070998"/>
    <lineage>
        <taxon>Bacteria</taxon>
        <taxon>Pseudomonadati</taxon>
        <taxon>Bacteroidota</taxon>
        <taxon>Flavobacteriia</taxon>
        <taxon>Flavobacteriales</taxon>
        <taxon>Flavobacteriaceae</taxon>
        <taxon>Mesonia</taxon>
    </lineage>
</organism>
<reference evidence="1 2" key="1">
    <citation type="submission" date="2023-08" db="EMBL/GenBank/DDBJ databases">
        <title>Mesonia sp. MT50, isolated from deep-sea sediment of the Mariana Trench.</title>
        <authorList>
            <person name="Fu H."/>
        </authorList>
    </citation>
    <scope>NUCLEOTIDE SEQUENCE [LARGE SCALE GENOMIC DNA]</scope>
    <source>
        <strain evidence="1 2">MT50</strain>
    </source>
</reference>
<dbReference type="PROSITE" id="PS51257">
    <property type="entry name" value="PROKAR_LIPOPROTEIN"/>
    <property type="match status" value="1"/>
</dbReference>
<sequence>MKNIKSTIFFLIGFGTLLSCTEPYELSSDFFEEQIVIEASISNRLEKQRIKVSKTYPIDSISYQPANTGTSVKVKNDQGAEYAFSYNEEDSTFISEQAFKGEPNITYTLEVATANDVYTATSKFENSGELDSISVNKAFNEDGVEGLQIAVNSNDVTNTNKYYRFKYESTYKVTAPYYSPYKAVIVGLEPEYPWMEPIEIVMQEYDEDIYHEVCYKSEASKKAILTTTEDFSESSLVDYPIKFISKADYSLNERYSIKITQYIQSLEAYNFYKALNGLSSEGNILSPNQPGFVNGNIRSVNISNKKVIGFFEVVPTSSKRVYFNHQDFFPGEPIPEYFRECEVRVFDKTDPLPPAGTGQGYKLQQYVTSNSLYLWKTESFISQEMGFKNFFMVKPECGDCAVLANPEPPEFWEE</sequence>
<comment type="caution">
    <text evidence="1">The sequence shown here is derived from an EMBL/GenBank/DDBJ whole genome shotgun (WGS) entry which is preliminary data.</text>
</comment>
<accession>A0ABU1A1M1</accession>
<dbReference type="RefSeq" id="WP_308864400.1">
    <property type="nucleotide sequence ID" value="NZ_JAVHUL010000019.1"/>
</dbReference>
<protein>
    <submittedName>
        <fullName evidence="1">DUF4249 domain-containing protein</fullName>
    </submittedName>
</protein>
<dbReference type="Proteomes" id="UP001230915">
    <property type="component" value="Unassembled WGS sequence"/>
</dbReference>
<dbReference type="EMBL" id="JAVHUL010000019">
    <property type="protein sequence ID" value="MDQ7917603.1"/>
    <property type="molecule type" value="Genomic_DNA"/>
</dbReference>
<gene>
    <name evidence="1" type="ORF">RBU60_08455</name>
</gene>
<evidence type="ECO:0000313" key="2">
    <source>
        <dbReference type="Proteomes" id="UP001230915"/>
    </source>
</evidence>